<proteinExistence type="predicted"/>
<accession>A0A0A9A3D2</accession>
<dbReference type="EMBL" id="GBRH01251761">
    <property type="protein sequence ID" value="JAD46134.1"/>
    <property type="molecule type" value="Transcribed_RNA"/>
</dbReference>
<keyword evidence="1" id="KW-0812">Transmembrane</keyword>
<name>A0A0A9A3D2_ARUDO</name>
<evidence type="ECO:0000313" key="2">
    <source>
        <dbReference type="EMBL" id="JAD46134.1"/>
    </source>
</evidence>
<organism evidence="2">
    <name type="scientific">Arundo donax</name>
    <name type="common">Giant reed</name>
    <name type="synonym">Donax arundinaceus</name>
    <dbReference type="NCBI Taxonomy" id="35708"/>
    <lineage>
        <taxon>Eukaryota</taxon>
        <taxon>Viridiplantae</taxon>
        <taxon>Streptophyta</taxon>
        <taxon>Embryophyta</taxon>
        <taxon>Tracheophyta</taxon>
        <taxon>Spermatophyta</taxon>
        <taxon>Magnoliopsida</taxon>
        <taxon>Liliopsida</taxon>
        <taxon>Poales</taxon>
        <taxon>Poaceae</taxon>
        <taxon>PACMAD clade</taxon>
        <taxon>Arundinoideae</taxon>
        <taxon>Arundineae</taxon>
        <taxon>Arundo</taxon>
    </lineage>
</organism>
<reference evidence="2" key="2">
    <citation type="journal article" date="2015" name="Data Brief">
        <title>Shoot transcriptome of the giant reed, Arundo donax.</title>
        <authorList>
            <person name="Barrero R.A."/>
            <person name="Guerrero F.D."/>
            <person name="Moolhuijzen P."/>
            <person name="Goolsby J.A."/>
            <person name="Tidwell J."/>
            <person name="Bellgard S.E."/>
            <person name="Bellgard M.I."/>
        </authorList>
    </citation>
    <scope>NUCLEOTIDE SEQUENCE</scope>
    <source>
        <tissue evidence="2">Shoot tissue taken approximately 20 cm above the soil surface</tissue>
    </source>
</reference>
<reference evidence="2" key="1">
    <citation type="submission" date="2014-09" db="EMBL/GenBank/DDBJ databases">
        <authorList>
            <person name="Magalhaes I.L.F."/>
            <person name="Oliveira U."/>
            <person name="Santos F.R."/>
            <person name="Vidigal T.H.D.A."/>
            <person name="Brescovit A.D."/>
            <person name="Santos A.J."/>
        </authorList>
    </citation>
    <scope>NUCLEOTIDE SEQUENCE</scope>
    <source>
        <tissue evidence="2">Shoot tissue taken approximately 20 cm above the soil surface</tissue>
    </source>
</reference>
<evidence type="ECO:0000256" key="1">
    <source>
        <dbReference type="SAM" id="Phobius"/>
    </source>
</evidence>
<dbReference type="AlphaFoldDB" id="A0A0A9A3D2"/>
<sequence>MSYVISSHIRHSHSLLSPFFFFYFSFSLSQLPSSHVIFNEKKRF</sequence>
<keyword evidence="1" id="KW-1133">Transmembrane helix</keyword>
<protein>
    <submittedName>
        <fullName evidence="2">Uncharacterized protein</fullName>
    </submittedName>
</protein>
<keyword evidence="1" id="KW-0472">Membrane</keyword>
<feature type="transmembrane region" description="Helical" evidence="1">
    <location>
        <begin position="20"/>
        <end position="38"/>
    </location>
</feature>